<dbReference type="Gene3D" id="1.10.443.10">
    <property type="entry name" value="Intergrase catalytic core"/>
    <property type="match status" value="1"/>
</dbReference>
<dbReference type="InterPro" id="IPR011010">
    <property type="entry name" value="DNA_brk_join_enz"/>
</dbReference>
<protein>
    <recommendedName>
        <fullName evidence="5">Tyrosine recombinase XerC</fullName>
    </recommendedName>
</protein>
<accession>A0AA86JLP1</accession>
<dbReference type="AlphaFoldDB" id="A0AA86JLP1"/>
<comment type="caution">
    <text evidence="3">The sequence shown here is derived from an EMBL/GenBank/DDBJ whole genome shotgun (WGS) entry which is preliminary data.</text>
</comment>
<dbReference type="InterPro" id="IPR013762">
    <property type="entry name" value="Integrase-like_cat_sf"/>
</dbReference>
<proteinExistence type="predicted"/>
<sequence>MSLPGVQRILGHESPETTQRYAQLTQENLKNEYKRLVI</sequence>
<dbReference type="EMBL" id="CAKJVE010000004">
    <property type="protein sequence ID" value="CAG9711516.1"/>
    <property type="molecule type" value="Genomic_DNA"/>
</dbReference>
<feature type="region of interest" description="Disordered" evidence="2">
    <location>
        <begin position="1"/>
        <end position="21"/>
    </location>
</feature>
<reference evidence="3" key="1">
    <citation type="submission" date="2021-10" db="EMBL/GenBank/DDBJ databases">
        <authorList>
            <person name="Mesa V."/>
        </authorList>
    </citation>
    <scope>NUCLEOTIDE SEQUENCE</scope>
    <source>
        <strain evidence="3">CC3_PB</strain>
    </source>
</reference>
<dbReference type="GO" id="GO:0003677">
    <property type="term" value="F:DNA binding"/>
    <property type="evidence" value="ECO:0007669"/>
    <property type="project" value="InterPro"/>
</dbReference>
<dbReference type="GO" id="GO:0006310">
    <property type="term" value="P:DNA recombination"/>
    <property type="evidence" value="ECO:0007669"/>
    <property type="project" value="UniProtKB-KW"/>
</dbReference>
<keyword evidence="1" id="KW-0233">DNA recombination</keyword>
<gene>
    <name evidence="3" type="ORF">CNEO_45365</name>
</gene>
<evidence type="ECO:0000313" key="3">
    <source>
        <dbReference type="EMBL" id="CAG9711516.1"/>
    </source>
</evidence>
<evidence type="ECO:0000256" key="2">
    <source>
        <dbReference type="SAM" id="MobiDB-lite"/>
    </source>
</evidence>
<name>A0AA86JLP1_9CLOT</name>
<dbReference type="SUPFAM" id="SSF56349">
    <property type="entry name" value="DNA breaking-rejoining enzymes"/>
    <property type="match status" value="1"/>
</dbReference>
<evidence type="ECO:0008006" key="5">
    <source>
        <dbReference type="Google" id="ProtNLM"/>
    </source>
</evidence>
<dbReference type="GO" id="GO:0015074">
    <property type="term" value="P:DNA integration"/>
    <property type="evidence" value="ECO:0007669"/>
    <property type="project" value="InterPro"/>
</dbReference>
<evidence type="ECO:0000313" key="4">
    <source>
        <dbReference type="Proteomes" id="UP000789738"/>
    </source>
</evidence>
<dbReference type="Proteomes" id="UP000789738">
    <property type="component" value="Unassembled WGS sequence"/>
</dbReference>
<evidence type="ECO:0000256" key="1">
    <source>
        <dbReference type="ARBA" id="ARBA00023172"/>
    </source>
</evidence>
<organism evidence="3 4">
    <name type="scientific">Clostridium neonatale</name>
    <dbReference type="NCBI Taxonomy" id="137838"/>
    <lineage>
        <taxon>Bacteria</taxon>
        <taxon>Bacillati</taxon>
        <taxon>Bacillota</taxon>
        <taxon>Clostridia</taxon>
        <taxon>Eubacteriales</taxon>
        <taxon>Clostridiaceae</taxon>
        <taxon>Clostridium</taxon>
    </lineage>
</organism>